<evidence type="ECO:0000313" key="1">
    <source>
        <dbReference type="EMBL" id="PRP86685.1"/>
    </source>
</evidence>
<dbReference type="Proteomes" id="UP000241769">
    <property type="component" value="Unassembled WGS sequence"/>
</dbReference>
<name>A0A2P6NRU9_9EUKA</name>
<keyword evidence="2" id="KW-1185">Reference proteome</keyword>
<dbReference type="InParanoid" id="A0A2P6NRU9"/>
<gene>
    <name evidence="1" type="ORF">PROFUN_05164</name>
</gene>
<protein>
    <submittedName>
        <fullName evidence="1">Uncharacterized protein</fullName>
    </submittedName>
</protein>
<accession>A0A2P6NRU9</accession>
<comment type="caution">
    <text evidence="1">The sequence shown here is derived from an EMBL/GenBank/DDBJ whole genome shotgun (WGS) entry which is preliminary data.</text>
</comment>
<reference evidence="1 2" key="1">
    <citation type="journal article" date="2018" name="Genome Biol. Evol.">
        <title>Multiple Roots of Fruiting Body Formation in Amoebozoa.</title>
        <authorList>
            <person name="Hillmann F."/>
            <person name="Forbes G."/>
            <person name="Novohradska S."/>
            <person name="Ferling I."/>
            <person name="Riege K."/>
            <person name="Groth M."/>
            <person name="Westermann M."/>
            <person name="Marz M."/>
            <person name="Spaller T."/>
            <person name="Winckler T."/>
            <person name="Schaap P."/>
            <person name="Glockner G."/>
        </authorList>
    </citation>
    <scope>NUCLEOTIDE SEQUENCE [LARGE SCALE GENOMIC DNA]</scope>
    <source>
        <strain evidence="1 2">Jena</strain>
    </source>
</reference>
<dbReference type="AlphaFoldDB" id="A0A2P6NRU9"/>
<evidence type="ECO:0000313" key="2">
    <source>
        <dbReference type="Proteomes" id="UP000241769"/>
    </source>
</evidence>
<sequence length="126" mass="13693">MEQAGYAIPTEVDIQFIADIGSLQISGNRSSSSDFINIIIRATRFLTSHVLLYGIARSLSIMCIPNAATFDVAHRTLIQGEPIAHQTGASVAVNSSRGQDTKGYNRVITSTLDHREAPIVYNTQES</sequence>
<dbReference type="EMBL" id="MDYQ01000028">
    <property type="protein sequence ID" value="PRP86685.1"/>
    <property type="molecule type" value="Genomic_DNA"/>
</dbReference>
<organism evidence="1 2">
    <name type="scientific">Planoprotostelium fungivorum</name>
    <dbReference type="NCBI Taxonomy" id="1890364"/>
    <lineage>
        <taxon>Eukaryota</taxon>
        <taxon>Amoebozoa</taxon>
        <taxon>Evosea</taxon>
        <taxon>Variosea</taxon>
        <taxon>Cavosteliida</taxon>
        <taxon>Cavosteliaceae</taxon>
        <taxon>Planoprotostelium</taxon>
    </lineage>
</organism>
<proteinExistence type="predicted"/>